<dbReference type="InterPro" id="IPR017937">
    <property type="entry name" value="Thioredoxin_CS"/>
</dbReference>
<dbReference type="PROSITE" id="PS51352">
    <property type="entry name" value="THIOREDOXIN_2"/>
    <property type="match status" value="1"/>
</dbReference>
<dbReference type="RefSeq" id="WP_166541804.1">
    <property type="nucleotide sequence ID" value="NZ_RHLK01000002.1"/>
</dbReference>
<dbReference type="PANTHER" id="PTHR42852:SF1">
    <property type="entry name" value="THIOREDOXIN-LIKE PROTEIN YNEN"/>
    <property type="match status" value="1"/>
</dbReference>
<keyword evidence="1" id="KW-1015">Disulfide bond</keyword>
<dbReference type="Proteomes" id="UP000490800">
    <property type="component" value="Unassembled WGS sequence"/>
</dbReference>
<evidence type="ECO:0000256" key="2">
    <source>
        <dbReference type="SAM" id="SignalP"/>
    </source>
</evidence>
<dbReference type="AlphaFoldDB" id="A0A7X3JY43"/>
<accession>A0A7X3JY43</accession>
<reference evidence="4 5" key="1">
    <citation type="journal article" date="2019" name="Microorganisms">
        <title>Paenibacillus lutrae sp. nov., A Chitinolytic Species Isolated from A River Otter in Castril Natural Park, Granada, Spain.</title>
        <authorList>
            <person name="Rodriguez M."/>
            <person name="Reina J.C."/>
            <person name="Bejar V."/>
            <person name="Llamas I."/>
        </authorList>
    </citation>
    <scope>NUCLEOTIDE SEQUENCE [LARGE SCALE GENOMIC DNA]</scope>
    <source>
        <strain evidence="4 5">N10</strain>
    </source>
</reference>
<evidence type="ECO:0000313" key="4">
    <source>
        <dbReference type="EMBL" id="MVO98535.1"/>
    </source>
</evidence>
<gene>
    <name evidence="4" type="ORF">EDM21_03130</name>
</gene>
<feature type="chain" id="PRO_5039225579" evidence="2">
    <location>
        <begin position="21"/>
        <end position="178"/>
    </location>
</feature>
<dbReference type="EMBL" id="RHLK01000002">
    <property type="protein sequence ID" value="MVO98535.1"/>
    <property type="molecule type" value="Genomic_DNA"/>
</dbReference>
<dbReference type="PANTHER" id="PTHR42852">
    <property type="entry name" value="THIOL:DISULFIDE INTERCHANGE PROTEIN DSBE"/>
    <property type="match status" value="1"/>
</dbReference>
<evidence type="ECO:0000256" key="1">
    <source>
        <dbReference type="ARBA" id="ARBA00023157"/>
    </source>
</evidence>
<evidence type="ECO:0000259" key="3">
    <source>
        <dbReference type="PROSITE" id="PS51352"/>
    </source>
</evidence>
<name>A0A7X3JY43_9BACL</name>
<keyword evidence="5" id="KW-1185">Reference proteome</keyword>
<sequence length="178" mass="19562">MKRNAVIVAIVVLLAVAAFVQNGKSDNKETSAPAKVGPRPGMISPSFTLPDLEGKPYQFGGERSKPVILNFWASWCGPCKAEVPDLIELYGKYGDKVDLVAINITSQDSEKSARAFAKEYGINFPVLLDVPGDVTASYKFMVVPTSFLVGKDGVVREMVNVLPKEEWEKKIKDLIRDK</sequence>
<dbReference type="GO" id="GO:0016209">
    <property type="term" value="F:antioxidant activity"/>
    <property type="evidence" value="ECO:0007669"/>
    <property type="project" value="InterPro"/>
</dbReference>
<comment type="caution">
    <text evidence="4">The sequence shown here is derived from an EMBL/GenBank/DDBJ whole genome shotgun (WGS) entry which is preliminary data.</text>
</comment>
<proteinExistence type="predicted"/>
<dbReference type="InterPro" id="IPR000866">
    <property type="entry name" value="AhpC/TSA"/>
</dbReference>
<dbReference type="Pfam" id="PF00578">
    <property type="entry name" value="AhpC-TSA"/>
    <property type="match status" value="1"/>
</dbReference>
<dbReference type="GO" id="GO:0016491">
    <property type="term" value="F:oxidoreductase activity"/>
    <property type="evidence" value="ECO:0007669"/>
    <property type="project" value="InterPro"/>
</dbReference>
<evidence type="ECO:0000313" key="5">
    <source>
        <dbReference type="Proteomes" id="UP000490800"/>
    </source>
</evidence>
<dbReference type="PROSITE" id="PS00194">
    <property type="entry name" value="THIOREDOXIN_1"/>
    <property type="match status" value="1"/>
</dbReference>
<feature type="domain" description="Thioredoxin" evidence="3">
    <location>
        <begin position="38"/>
        <end position="176"/>
    </location>
</feature>
<dbReference type="InterPro" id="IPR036249">
    <property type="entry name" value="Thioredoxin-like_sf"/>
</dbReference>
<dbReference type="SUPFAM" id="SSF52833">
    <property type="entry name" value="Thioredoxin-like"/>
    <property type="match status" value="1"/>
</dbReference>
<dbReference type="InterPro" id="IPR013766">
    <property type="entry name" value="Thioredoxin_domain"/>
</dbReference>
<dbReference type="Gene3D" id="3.40.30.10">
    <property type="entry name" value="Glutaredoxin"/>
    <property type="match status" value="1"/>
</dbReference>
<protein>
    <submittedName>
        <fullName evidence="4">Redoxin domain-containing protein</fullName>
    </submittedName>
</protein>
<dbReference type="InterPro" id="IPR050553">
    <property type="entry name" value="Thioredoxin_ResA/DsbE_sf"/>
</dbReference>
<organism evidence="4 5">
    <name type="scientific">Paenibacillus lutrae</name>
    <dbReference type="NCBI Taxonomy" id="2078573"/>
    <lineage>
        <taxon>Bacteria</taxon>
        <taxon>Bacillati</taxon>
        <taxon>Bacillota</taxon>
        <taxon>Bacilli</taxon>
        <taxon>Bacillales</taxon>
        <taxon>Paenibacillaceae</taxon>
        <taxon>Paenibacillus</taxon>
    </lineage>
</organism>
<dbReference type="CDD" id="cd02966">
    <property type="entry name" value="TlpA_like_family"/>
    <property type="match status" value="1"/>
</dbReference>
<keyword evidence="2" id="KW-0732">Signal</keyword>
<feature type="signal peptide" evidence="2">
    <location>
        <begin position="1"/>
        <end position="20"/>
    </location>
</feature>